<dbReference type="EMBL" id="BONZ01000045">
    <property type="protein sequence ID" value="GIH16706.1"/>
    <property type="molecule type" value="Genomic_DNA"/>
</dbReference>
<proteinExistence type="predicted"/>
<accession>A0A8J3VSK7</accession>
<gene>
    <name evidence="1" type="ORF">Raf01_48780</name>
</gene>
<dbReference type="Proteomes" id="UP000642748">
    <property type="component" value="Unassembled WGS sequence"/>
</dbReference>
<evidence type="ECO:0000313" key="2">
    <source>
        <dbReference type="Proteomes" id="UP000642748"/>
    </source>
</evidence>
<comment type="caution">
    <text evidence="1">The sequence shown here is derived from an EMBL/GenBank/DDBJ whole genome shotgun (WGS) entry which is preliminary data.</text>
</comment>
<evidence type="ECO:0000313" key="1">
    <source>
        <dbReference type="EMBL" id="GIH16706.1"/>
    </source>
</evidence>
<dbReference type="RefSeq" id="WP_203920275.1">
    <property type="nucleotide sequence ID" value="NZ_BONZ01000045.1"/>
</dbReference>
<organism evidence="1 2">
    <name type="scientific">Rugosimonospora africana</name>
    <dbReference type="NCBI Taxonomy" id="556532"/>
    <lineage>
        <taxon>Bacteria</taxon>
        <taxon>Bacillati</taxon>
        <taxon>Actinomycetota</taxon>
        <taxon>Actinomycetes</taxon>
        <taxon>Micromonosporales</taxon>
        <taxon>Micromonosporaceae</taxon>
        <taxon>Rugosimonospora</taxon>
    </lineage>
</organism>
<sequence>MINAAVDYESRFPRRNTKPNTWPGFNACGSLEAARTAERPPVSMADVMAPVDGPMWRRPKDRGYRALRARHQ</sequence>
<reference evidence="1" key="1">
    <citation type="submission" date="2021-01" db="EMBL/GenBank/DDBJ databases">
        <title>Whole genome shotgun sequence of Rugosimonospora africana NBRC 104875.</title>
        <authorList>
            <person name="Komaki H."/>
            <person name="Tamura T."/>
        </authorList>
    </citation>
    <scope>NUCLEOTIDE SEQUENCE</scope>
    <source>
        <strain evidence="1">NBRC 104875</strain>
    </source>
</reference>
<dbReference type="AlphaFoldDB" id="A0A8J3VSK7"/>
<keyword evidence="2" id="KW-1185">Reference proteome</keyword>
<name>A0A8J3VSK7_9ACTN</name>
<protein>
    <submittedName>
        <fullName evidence="1">Uncharacterized protein</fullName>
    </submittedName>
</protein>